<dbReference type="Proteomes" id="UP000317171">
    <property type="component" value="Chromosome"/>
</dbReference>
<evidence type="ECO:0000256" key="1">
    <source>
        <dbReference type="SAM" id="MobiDB-lite"/>
    </source>
</evidence>
<keyword evidence="3" id="KW-1185">Reference proteome</keyword>
<reference evidence="2 3" key="1">
    <citation type="submission" date="2019-02" db="EMBL/GenBank/DDBJ databases">
        <title>Deep-cultivation of Planctomycetes and their phenomic and genomic characterization uncovers novel biology.</title>
        <authorList>
            <person name="Wiegand S."/>
            <person name="Jogler M."/>
            <person name="Boedeker C."/>
            <person name="Pinto D."/>
            <person name="Vollmers J."/>
            <person name="Rivas-Marin E."/>
            <person name="Kohn T."/>
            <person name="Peeters S.H."/>
            <person name="Heuer A."/>
            <person name="Rast P."/>
            <person name="Oberbeckmann S."/>
            <person name="Bunk B."/>
            <person name="Jeske O."/>
            <person name="Meyerdierks A."/>
            <person name="Storesund J.E."/>
            <person name="Kallscheuer N."/>
            <person name="Luecker S."/>
            <person name="Lage O.M."/>
            <person name="Pohl T."/>
            <person name="Merkel B.J."/>
            <person name="Hornburger P."/>
            <person name="Mueller R.-W."/>
            <person name="Bruemmer F."/>
            <person name="Labrenz M."/>
            <person name="Spormann A.M."/>
            <person name="Op den Camp H."/>
            <person name="Overmann J."/>
            <person name="Amann R."/>
            <person name="Jetten M.S.M."/>
            <person name="Mascher T."/>
            <person name="Medema M.H."/>
            <person name="Devos D.P."/>
            <person name="Kaster A.-K."/>
            <person name="Ovreas L."/>
            <person name="Rohde M."/>
            <person name="Galperin M.Y."/>
            <person name="Jogler C."/>
        </authorList>
    </citation>
    <scope>NUCLEOTIDE SEQUENCE [LARGE SCALE GENOMIC DNA]</scope>
    <source>
        <strain evidence="2 3">Pan241w</strain>
    </source>
</reference>
<evidence type="ECO:0000313" key="2">
    <source>
        <dbReference type="EMBL" id="QDT40461.1"/>
    </source>
</evidence>
<protein>
    <submittedName>
        <fullName evidence="2">Filamentous hemagglutinin</fullName>
    </submittedName>
</protein>
<feature type="compositionally biased region" description="Pro residues" evidence="1">
    <location>
        <begin position="208"/>
        <end position="221"/>
    </location>
</feature>
<organism evidence="2 3">
    <name type="scientific">Gimesia alba</name>
    <dbReference type="NCBI Taxonomy" id="2527973"/>
    <lineage>
        <taxon>Bacteria</taxon>
        <taxon>Pseudomonadati</taxon>
        <taxon>Planctomycetota</taxon>
        <taxon>Planctomycetia</taxon>
        <taxon>Planctomycetales</taxon>
        <taxon>Planctomycetaceae</taxon>
        <taxon>Gimesia</taxon>
    </lineage>
</organism>
<feature type="compositionally biased region" description="Pro residues" evidence="1">
    <location>
        <begin position="230"/>
        <end position="251"/>
    </location>
</feature>
<feature type="compositionally biased region" description="Pro residues" evidence="1">
    <location>
        <begin position="275"/>
        <end position="293"/>
    </location>
</feature>
<dbReference type="AlphaFoldDB" id="A0A517R9D3"/>
<feature type="compositionally biased region" description="Low complexity" evidence="1">
    <location>
        <begin position="352"/>
        <end position="363"/>
    </location>
</feature>
<dbReference type="EMBL" id="CP036269">
    <property type="protein sequence ID" value="QDT40461.1"/>
    <property type="molecule type" value="Genomic_DNA"/>
</dbReference>
<gene>
    <name evidence="2" type="primary">fhaB</name>
    <name evidence="2" type="ORF">Pan241w_05180</name>
</gene>
<proteinExistence type="predicted"/>
<dbReference type="KEGG" id="gaz:Pan241w_05180"/>
<feature type="region of interest" description="Disordered" evidence="1">
    <location>
        <begin position="202"/>
        <end position="377"/>
    </location>
</feature>
<accession>A0A517R9D3</accession>
<sequence length="377" mass="42412">MVCKIDNNGPHFLEFISESRLLFCTFLAVILTGLPGCAHTDEDYDDTCSTVSCRVKKCFLFHHDKCSPHPYRSLEGYQTDLDKYVVKHAAKKCAKRSLKTMACSCKDKPSKAFRKGYQQAYIDIALGDSGEVPPVPPEEYWAAHYRTPQGYLEVQEWFTGYKLGAEHALADGRYDYNKIATPYSLMDWNQSVADHWDENTAYRQESPPTQPTPQAAPPAPLSTPYQNQSPQPPKMTLPEPPLALPAPPAPAVPEQSQPKPIQAVPQKKQPQAQPILPPKQPRSQPPVVAPKPPLHVQQTIPAPALKRHQPEIGKPAPRAYINDDPPPSPYKLQSYPYTPIHTPLPSRRTLSNQYQQQNQINIQRLPRISERQPGINR</sequence>
<name>A0A517R9D3_9PLAN</name>
<feature type="compositionally biased region" description="Low complexity" evidence="1">
    <location>
        <begin position="252"/>
        <end position="274"/>
    </location>
</feature>
<evidence type="ECO:0000313" key="3">
    <source>
        <dbReference type="Proteomes" id="UP000317171"/>
    </source>
</evidence>